<evidence type="ECO:0000256" key="3">
    <source>
        <dbReference type="ARBA" id="ARBA00023002"/>
    </source>
</evidence>
<dbReference type="Gene3D" id="3.40.30.10">
    <property type="entry name" value="Glutaredoxin"/>
    <property type="match status" value="1"/>
</dbReference>
<evidence type="ECO:0000256" key="4">
    <source>
        <dbReference type="ARBA" id="ARBA00023157"/>
    </source>
</evidence>
<gene>
    <name evidence="7" type="ORF">CDO52_07480</name>
</gene>
<evidence type="ECO:0000256" key="2">
    <source>
        <dbReference type="ARBA" id="ARBA00022729"/>
    </source>
</evidence>
<keyword evidence="5" id="KW-0676">Redox-active center</keyword>
<evidence type="ECO:0000256" key="5">
    <source>
        <dbReference type="ARBA" id="ARBA00023284"/>
    </source>
</evidence>
<accession>A0A223S3J4</accession>
<keyword evidence="4" id="KW-1015">Disulfide bond</keyword>
<dbReference type="KEGG" id="ngv:CDO52_07480"/>
<dbReference type="Pfam" id="PF13462">
    <property type="entry name" value="Thioredoxin_4"/>
    <property type="match status" value="1"/>
</dbReference>
<protein>
    <submittedName>
        <fullName evidence="7">Disulfide bond formation protein DsbA</fullName>
    </submittedName>
</protein>
<evidence type="ECO:0000313" key="8">
    <source>
        <dbReference type="Proteomes" id="UP000215005"/>
    </source>
</evidence>
<evidence type="ECO:0000256" key="1">
    <source>
        <dbReference type="ARBA" id="ARBA00005791"/>
    </source>
</evidence>
<sequence>MPSSTRKTGRWTPWAPFLIGAAILVAIAGYAIVASGSEADDQAAPQSAPVSSDIRAMGEELARRDADDPMALGDTDAPVVLIAYSDYNCPFCGRWVREIQPELMHYVDDGQLRIEWREFPYLSDDSTTAARAAHAAGAQGKFWEFHDAYYGKDEKFEGEALQNELDAIADDIGLDKKRFDEDRESDETAQAVQRDFDEGVGIGVNGTPAFLVNGQPVMGAQPLPVFNQAIDTALADAKKGDK</sequence>
<dbReference type="SUPFAM" id="SSF52833">
    <property type="entry name" value="Thioredoxin-like"/>
    <property type="match status" value="1"/>
</dbReference>
<dbReference type="EMBL" id="CP022753">
    <property type="protein sequence ID" value="ASU82647.1"/>
    <property type="molecule type" value="Genomic_DNA"/>
</dbReference>
<reference evidence="7 8" key="1">
    <citation type="submission" date="2017-08" db="EMBL/GenBank/DDBJ databases">
        <title>The complete genome sequence of Nocardiopsis gilva YIM 90087.</title>
        <authorList>
            <person name="Yin M."/>
            <person name="Tang S."/>
        </authorList>
    </citation>
    <scope>NUCLEOTIDE SEQUENCE [LARGE SCALE GENOMIC DNA]</scope>
    <source>
        <strain evidence="7 8">YIM 90087</strain>
    </source>
</reference>
<dbReference type="InterPro" id="IPR036249">
    <property type="entry name" value="Thioredoxin-like_sf"/>
</dbReference>
<keyword evidence="3" id="KW-0560">Oxidoreductase</keyword>
<name>A0A223S3J4_9ACTN</name>
<keyword evidence="8" id="KW-1185">Reference proteome</keyword>
<evidence type="ECO:0000259" key="6">
    <source>
        <dbReference type="PROSITE" id="PS51352"/>
    </source>
</evidence>
<dbReference type="OrthoDB" id="117402at2"/>
<dbReference type="GO" id="GO:0016491">
    <property type="term" value="F:oxidoreductase activity"/>
    <property type="evidence" value="ECO:0007669"/>
    <property type="project" value="UniProtKB-KW"/>
</dbReference>
<comment type="similarity">
    <text evidence="1">Belongs to the thioredoxin family. DsbA subfamily.</text>
</comment>
<evidence type="ECO:0000313" key="7">
    <source>
        <dbReference type="EMBL" id="ASU82647.1"/>
    </source>
</evidence>
<dbReference type="PROSITE" id="PS51352">
    <property type="entry name" value="THIOREDOXIN_2"/>
    <property type="match status" value="1"/>
</dbReference>
<keyword evidence="2" id="KW-0732">Signal</keyword>
<organism evidence="7 8">
    <name type="scientific">Nocardiopsis gilva YIM 90087</name>
    <dbReference type="NCBI Taxonomy" id="1235441"/>
    <lineage>
        <taxon>Bacteria</taxon>
        <taxon>Bacillati</taxon>
        <taxon>Actinomycetota</taxon>
        <taxon>Actinomycetes</taxon>
        <taxon>Streptosporangiales</taxon>
        <taxon>Nocardiopsidaceae</taxon>
        <taxon>Nocardiopsis</taxon>
    </lineage>
</organism>
<dbReference type="InterPro" id="IPR012336">
    <property type="entry name" value="Thioredoxin-like_fold"/>
</dbReference>
<proteinExistence type="inferred from homology"/>
<dbReference type="PANTHER" id="PTHR13887:SF14">
    <property type="entry name" value="DISULFIDE BOND FORMATION PROTEIN D"/>
    <property type="match status" value="1"/>
</dbReference>
<dbReference type="InterPro" id="IPR013766">
    <property type="entry name" value="Thioredoxin_domain"/>
</dbReference>
<feature type="domain" description="Thioredoxin" evidence="6">
    <location>
        <begin position="42"/>
        <end position="235"/>
    </location>
</feature>
<dbReference type="Proteomes" id="UP000215005">
    <property type="component" value="Chromosome"/>
</dbReference>
<dbReference type="RefSeq" id="WP_017620079.1">
    <property type="nucleotide sequence ID" value="NZ_ANBG01000292.1"/>
</dbReference>
<dbReference type="PANTHER" id="PTHR13887">
    <property type="entry name" value="GLUTATHIONE S-TRANSFERASE KAPPA"/>
    <property type="match status" value="1"/>
</dbReference>
<dbReference type="AlphaFoldDB" id="A0A223S3J4"/>